<comment type="caution">
    <text evidence="4">The sequence shown here is derived from an EMBL/GenBank/DDBJ whole genome shotgun (WGS) entry which is preliminary data.</text>
</comment>
<dbReference type="InterPro" id="IPR050624">
    <property type="entry name" value="HTH-type_Tx_Regulator"/>
</dbReference>
<reference evidence="4 5" key="1">
    <citation type="submission" date="2019-03" db="EMBL/GenBank/DDBJ databases">
        <title>Genomic Encyclopedia of Type Strains, Phase IV (KMG-IV): sequencing the most valuable type-strain genomes for metagenomic binning, comparative biology and taxonomic classification.</title>
        <authorList>
            <person name="Goeker M."/>
        </authorList>
    </citation>
    <scope>NUCLEOTIDE SEQUENCE [LARGE SCALE GENOMIC DNA]</scope>
    <source>
        <strain evidence="4 5">DSM 24176</strain>
    </source>
</reference>
<proteinExistence type="predicted"/>
<dbReference type="SUPFAM" id="SSF46689">
    <property type="entry name" value="Homeodomain-like"/>
    <property type="match status" value="1"/>
</dbReference>
<evidence type="ECO:0000256" key="1">
    <source>
        <dbReference type="ARBA" id="ARBA00023125"/>
    </source>
</evidence>
<gene>
    <name evidence="4" type="ORF">EDC19_0577</name>
</gene>
<evidence type="ECO:0000256" key="2">
    <source>
        <dbReference type="PROSITE-ProRule" id="PRU00335"/>
    </source>
</evidence>
<dbReference type="PRINTS" id="PR00455">
    <property type="entry name" value="HTHTETR"/>
</dbReference>
<keyword evidence="1 2" id="KW-0238">DNA-binding</keyword>
<dbReference type="PROSITE" id="PS50977">
    <property type="entry name" value="HTH_TETR_2"/>
    <property type="match status" value="1"/>
</dbReference>
<dbReference type="AlphaFoldDB" id="A0A4R1N5A2"/>
<protein>
    <submittedName>
        <fullName evidence="4">TetR family transcriptional regulator</fullName>
    </submittedName>
</protein>
<dbReference type="EMBL" id="SMGQ01000011">
    <property type="protein sequence ID" value="TCK98159.1"/>
    <property type="molecule type" value="Genomic_DNA"/>
</dbReference>
<name>A0A4R1N5A2_9FIRM</name>
<sequence length="203" mass="23490">MPTQRFENLPKEKKEKIIHAMVDVFAQKGIDDTDIADIVKKAEIARGSFYSYFEDKDDAIFFIMDLIKKEKLVRLEGLFEEAEDIPFIDFYYKAFVISLDFAKSSPKYVSIGASIFTSRNKKVEEYIRKGMESFFPYYSKLIDKDKAKGIIHSSLDNRSIILLLNNATSDIAINTLYKNQLPFEEVQSIFDDVFQIIKKGLSM</sequence>
<keyword evidence="5" id="KW-1185">Reference proteome</keyword>
<dbReference type="Proteomes" id="UP000294545">
    <property type="component" value="Unassembled WGS sequence"/>
</dbReference>
<organism evidence="4 5">
    <name type="scientific">Natranaerovirga hydrolytica</name>
    <dbReference type="NCBI Taxonomy" id="680378"/>
    <lineage>
        <taxon>Bacteria</taxon>
        <taxon>Bacillati</taxon>
        <taxon>Bacillota</taxon>
        <taxon>Clostridia</taxon>
        <taxon>Lachnospirales</taxon>
        <taxon>Natranaerovirgaceae</taxon>
        <taxon>Natranaerovirga</taxon>
    </lineage>
</organism>
<evidence type="ECO:0000313" key="4">
    <source>
        <dbReference type="EMBL" id="TCK98159.1"/>
    </source>
</evidence>
<feature type="domain" description="HTH tetR-type" evidence="3">
    <location>
        <begin position="11"/>
        <end position="71"/>
    </location>
</feature>
<dbReference type="InterPro" id="IPR001647">
    <property type="entry name" value="HTH_TetR"/>
</dbReference>
<feature type="DNA-binding region" description="H-T-H motif" evidence="2">
    <location>
        <begin position="34"/>
        <end position="53"/>
    </location>
</feature>
<dbReference type="RefSeq" id="WP_132280238.1">
    <property type="nucleotide sequence ID" value="NZ_SMGQ01000011.1"/>
</dbReference>
<dbReference type="Gene3D" id="1.10.357.10">
    <property type="entry name" value="Tetracycline Repressor, domain 2"/>
    <property type="match status" value="1"/>
</dbReference>
<dbReference type="OrthoDB" id="9812484at2"/>
<dbReference type="GO" id="GO:0003677">
    <property type="term" value="F:DNA binding"/>
    <property type="evidence" value="ECO:0007669"/>
    <property type="project" value="UniProtKB-UniRule"/>
</dbReference>
<dbReference type="InterPro" id="IPR009057">
    <property type="entry name" value="Homeodomain-like_sf"/>
</dbReference>
<dbReference type="Pfam" id="PF00440">
    <property type="entry name" value="TetR_N"/>
    <property type="match status" value="1"/>
</dbReference>
<accession>A0A4R1N5A2</accession>
<dbReference type="PANTHER" id="PTHR43479">
    <property type="entry name" value="ACREF/ENVCD OPERON REPRESSOR-RELATED"/>
    <property type="match status" value="1"/>
</dbReference>
<dbReference type="PANTHER" id="PTHR43479:SF11">
    <property type="entry name" value="ACREF_ENVCD OPERON REPRESSOR-RELATED"/>
    <property type="match status" value="1"/>
</dbReference>
<evidence type="ECO:0000313" key="5">
    <source>
        <dbReference type="Proteomes" id="UP000294545"/>
    </source>
</evidence>
<evidence type="ECO:0000259" key="3">
    <source>
        <dbReference type="PROSITE" id="PS50977"/>
    </source>
</evidence>